<keyword evidence="4" id="KW-1185">Reference proteome</keyword>
<dbReference type="InterPro" id="IPR037026">
    <property type="entry name" value="Vgr_OB-fold_dom_sf"/>
</dbReference>
<dbReference type="AlphaFoldDB" id="H0F9P2"/>
<dbReference type="PATRIC" id="fig|477184.5.peg.3449"/>
<evidence type="ECO:0000313" key="4">
    <source>
        <dbReference type="Proteomes" id="UP000003113"/>
    </source>
</evidence>
<dbReference type="EMBL" id="AGUF01000055">
    <property type="protein sequence ID" value="EHK65307.1"/>
    <property type="molecule type" value="Genomic_DNA"/>
</dbReference>
<dbReference type="Gene3D" id="2.40.50.230">
    <property type="entry name" value="Gp5 N-terminal domain"/>
    <property type="match status" value="1"/>
</dbReference>
<dbReference type="Proteomes" id="UP000003113">
    <property type="component" value="Unassembled WGS sequence"/>
</dbReference>
<name>H0F9P2_9BURK</name>
<evidence type="ECO:0000313" key="3">
    <source>
        <dbReference type="EMBL" id="EHK65307.1"/>
    </source>
</evidence>
<proteinExistence type="predicted"/>
<organism evidence="3 4">
    <name type="scientific">Achromobacter arsenitoxydans SY8</name>
    <dbReference type="NCBI Taxonomy" id="477184"/>
    <lineage>
        <taxon>Bacteria</taxon>
        <taxon>Pseudomonadati</taxon>
        <taxon>Pseudomonadota</taxon>
        <taxon>Betaproteobacteria</taxon>
        <taxon>Burkholderiales</taxon>
        <taxon>Alcaligenaceae</taxon>
        <taxon>Achromobacter</taxon>
    </lineage>
</organism>
<dbReference type="OrthoDB" id="4931325at2"/>
<dbReference type="Pfam" id="PF18352">
    <property type="entry name" value="Gp138_N"/>
    <property type="match status" value="1"/>
</dbReference>
<dbReference type="STRING" id="477184.KYC_17472"/>
<comment type="caution">
    <text evidence="3">The sequence shown here is derived from an EMBL/GenBank/DDBJ whole genome shotgun (WGS) entry which is preliminary data.</text>
</comment>
<protein>
    <recommendedName>
        <fullName evidence="2">Phage protein Gp138 N-terminal domain-containing protein</fullName>
    </recommendedName>
</protein>
<dbReference type="eggNOG" id="COG4540">
    <property type="taxonomic scope" value="Bacteria"/>
</dbReference>
<feature type="domain" description="Phage protein Gp138 N-terminal" evidence="2">
    <location>
        <begin position="24"/>
        <end position="121"/>
    </location>
</feature>
<gene>
    <name evidence="3" type="ORF">KYC_17472</name>
</gene>
<dbReference type="InterPro" id="IPR041599">
    <property type="entry name" value="Gp138_N"/>
</dbReference>
<evidence type="ECO:0000256" key="1">
    <source>
        <dbReference type="SAM" id="MobiDB-lite"/>
    </source>
</evidence>
<evidence type="ECO:0000259" key="2">
    <source>
        <dbReference type="Pfam" id="PF18352"/>
    </source>
</evidence>
<reference evidence="3 4" key="1">
    <citation type="journal article" date="2012" name="J. Bacteriol.">
        <title>Genome sequence of the highly efficient arsenite-oxidizing bacterium Achromobacter arsenitoxydans SY8.</title>
        <authorList>
            <person name="Li X."/>
            <person name="Hu Y."/>
            <person name="Gong J."/>
            <person name="Lin Y."/>
            <person name="Johnstone L."/>
            <person name="Rensing C."/>
            <person name="Wang G."/>
        </authorList>
    </citation>
    <scope>NUCLEOTIDE SEQUENCE [LARGE SCALE GENOMIC DNA]</scope>
    <source>
        <strain evidence="3 4">SY8</strain>
    </source>
</reference>
<accession>H0F9P2</accession>
<sequence length="234" mass="24472">MNGNPIAVLRALIASELAEVYTTLPGVVVSYDGKSITARPALAKRLANGEVLRAPQIVRVPVCWPVGDVNGAEALISVPLKAGDAVKLSFSARALENWLAGSDGPPDDPRQFDLSDAFATPVMRPGTVAADTENVSIQYGPGTLKLSPEGHLTMNVRTWEVNMDEGTFNGPLTVNGLLTYTQGMHGSRGAGGGGATITIEGDVNFRNGSLTHNGKDVGSTHKHPYAGGTTEEPI</sequence>
<feature type="region of interest" description="Disordered" evidence="1">
    <location>
        <begin position="209"/>
        <end position="234"/>
    </location>
</feature>
<dbReference type="RefSeq" id="WP_008164662.1">
    <property type="nucleotide sequence ID" value="NZ_AGUF01000055.1"/>
</dbReference>